<evidence type="ECO:0000313" key="8">
    <source>
        <dbReference type="Proteomes" id="UP001486565"/>
    </source>
</evidence>
<feature type="domain" description="Carbohydrate kinase FGGY C-terminal" evidence="6">
    <location>
        <begin position="287"/>
        <end position="447"/>
    </location>
</feature>
<dbReference type="PIRSF" id="PIRSF000538">
    <property type="entry name" value="GlpK"/>
    <property type="match status" value="1"/>
</dbReference>
<sequence>MYLIGLDVGTTGCKAAVFDLDGNIKGYGFHEYDVICEKPGYGEQDASRVWELTKYVIKKAIKESGIKEIKALSLSVQGDAVIPVDIRLNPLHNTLLGMDYRTVKEAELCGEIFGDREIFNQTGMRPHPMNSLTKILWFKENTPDIFKNTYKFMTYADFILSKLGAEPVIDYTMASRTMAFDLKERKWSKEILDKLGISEEQLSKAVPSGEVVGTIHEALAEEFGISKDMVLVTGGHDQTCAALGAGVIRENIAIDSHGTAEVLSTAFSKPMCNDYMYNGYYPCYIHTKKDMYFSFSLNHIGGILFKWYRDNFGAVEVKEAEEMGVDAYARMIEKAPKGPGPLMILPHFNGSGTPYCDLNSKGAILGLTMASTRHDLVKAILECLSYELKINLETMRNAGITINELRCVGGAAKSPEWMQIKADITGCKVATLKVREAACLGAAILAGSGVGGYASIDEGVEKTVFIKDVYMPNEKTSQLYQEKYNIYKEIYPSLKSINEKL</sequence>
<accession>A0ABZ2Y264</accession>
<organism evidence="7 8">
    <name type="scientific">Defluviitalea saccharophila</name>
    <dbReference type="NCBI Taxonomy" id="879970"/>
    <lineage>
        <taxon>Bacteria</taxon>
        <taxon>Bacillati</taxon>
        <taxon>Bacillota</taxon>
        <taxon>Clostridia</taxon>
        <taxon>Lachnospirales</taxon>
        <taxon>Defluviitaleaceae</taxon>
        <taxon>Defluviitalea</taxon>
    </lineage>
</organism>
<dbReference type="GO" id="GO:0016301">
    <property type="term" value="F:kinase activity"/>
    <property type="evidence" value="ECO:0007669"/>
    <property type="project" value="UniProtKB-KW"/>
</dbReference>
<keyword evidence="3 4" id="KW-0418">Kinase</keyword>
<dbReference type="Proteomes" id="UP001486565">
    <property type="component" value="Chromosome"/>
</dbReference>
<evidence type="ECO:0000259" key="5">
    <source>
        <dbReference type="Pfam" id="PF00370"/>
    </source>
</evidence>
<dbReference type="PROSITE" id="PS00445">
    <property type="entry name" value="FGGY_KINASES_2"/>
    <property type="match status" value="1"/>
</dbReference>
<dbReference type="EMBL" id="CP121687">
    <property type="protein sequence ID" value="WZL68985.1"/>
    <property type="molecule type" value="Genomic_DNA"/>
</dbReference>
<dbReference type="Pfam" id="PF00370">
    <property type="entry name" value="FGGY_N"/>
    <property type="match status" value="1"/>
</dbReference>
<evidence type="ECO:0000259" key="6">
    <source>
        <dbReference type="Pfam" id="PF02782"/>
    </source>
</evidence>
<evidence type="ECO:0000256" key="4">
    <source>
        <dbReference type="RuleBase" id="RU003733"/>
    </source>
</evidence>
<name>A0ABZ2Y264_9FIRM</name>
<dbReference type="Pfam" id="PF02782">
    <property type="entry name" value="FGGY_C"/>
    <property type="match status" value="1"/>
</dbReference>
<dbReference type="PROSITE" id="PS00933">
    <property type="entry name" value="FGGY_KINASES_1"/>
    <property type="match status" value="1"/>
</dbReference>
<reference evidence="7 8" key="1">
    <citation type="submission" date="2023-03" db="EMBL/GenBank/DDBJ databases">
        <title>Novel Species.</title>
        <authorList>
            <person name="Ma S."/>
        </authorList>
    </citation>
    <scope>NUCLEOTIDE SEQUENCE [LARGE SCALE GENOMIC DNA]</scope>
    <source>
        <strain evidence="7 8">LIND6LT2</strain>
    </source>
</reference>
<gene>
    <name evidence="7" type="ORF">QBE51_09160</name>
</gene>
<dbReference type="InterPro" id="IPR018483">
    <property type="entry name" value="Carb_kinase_FGGY_CS"/>
</dbReference>
<dbReference type="InterPro" id="IPR018484">
    <property type="entry name" value="FGGY_N"/>
</dbReference>
<dbReference type="Gene3D" id="3.30.420.40">
    <property type="match status" value="2"/>
</dbReference>
<keyword evidence="8" id="KW-1185">Reference proteome</keyword>
<dbReference type="CDD" id="cd07773">
    <property type="entry name" value="ASKHA_NBD_FGGY_FK"/>
    <property type="match status" value="1"/>
</dbReference>
<comment type="similarity">
    <text evidence="1 4">Belongs to the FGGY kinase family.</text>
</comment>
<dbReference type="PANTHER" id="PTHR43095">
    <property type="entry name" value="SUGAR KINASE"/>
    <property type="match status" value="1"/>
</dbReference>
<dbReference type="InterPro" id="IPR018485">
    <property type="entry name" value="FGGY_C"/>
</dbReference>
<evidence type="ECO:0000256" key="1">
    <source>
        <dbReference type="ARBA" id="ARBA00009156"/>
    </source>
</evidence>
<dbReference type="RefSeq" id="WP_341875989.1">
    <property type="nucleotide sequence ID" value="NZ_CP121687.1"/>
</dbReference>
<proteinExistence type="inferred from homology"/>
<evidence type="ECO:0000313" key="7">
    <source>
        <dbReference type="EMBL" id="WZL68985.1"/>
    </source>
</evidence>
<feature type="domain" description="Carbohydrate kinase FGGY N-terminal" evidence="5">
    <location>
        <begin position="2"/>
        <end position="244"/>
    </location>
</feature>
<dbReference type="PANTHER" id="PTHR43095:SF2">
    <property type="entry name" value="GLUCONOKINASE"/>
    <property type="match status" value="1"/>
</dbReference>
<evidence type="ECO:0000256" key="2">
    <source>
        <dbReference type="ARBA" id="ARBA00022679"/>
    </source>
</evidence>
<keyword evidence="2 4" id="KW-0808">Transferase</keyword>
<dbReference type="InterPro" id="IPR043129">
    <property type="entry name" value="ATPase_NBD"/>
</dbReference>
<dbReference type="SUPFAM" id="SSF53067">
    <property type="entry name" value="Actin-like ATPase domain"/>
    <property type="match status" value="2"/>
</dbReference>
<dbReference type="InterPro" id="IPR050406">
    <property type="entry name" value="FGGY_Carb_Kinase"/>
</dbReference>
<evidence type="ECO:0000256" key="3">
    <source>
        <dbReference type="ARBA" id="ARBA00022777"/>
    </source>
</evidence>
<dbReference type="InterPro" id="IPR000577">
    <property type="entry name" value="Carb_kinase_FGGY"/>
</dbReference>
<protein>
    <submittedName>
        <fullName evidence="7">FGGY family carbohydrate kinase</fullName>
    </submittedName>
</protein>